<feature type="chain" id="PRO_5003469053" evidence="1">
    <location>
        <begin position="17"/>
        <end position="134"/>
    </location>
</feature>
<comment type="caution">
    <text evidence="2">The sequence shown here is derived from an EMBL/GenBank/DDBJ whole genome shotgun (WGS) entry which is preliminary data.</text>
</comment>
<dbReference type="EMBL" id="CAFZ01000067">
    <property type="protein sequence ID" value="CCA69922.1"/>
    <property type="molecule type" value="Genomic_DNA"/>
</dbReference>
<dbReference type="HOGENOM" id="CLU_1897006_0_0_1"/>
<name>G4TF27_SERID</name>
<sequence>MKVTLIVLSCIAVAFGQDAAIPCRTVVATDYNVICDAACTGRPTVTATSVSTITRTIPFSCPPLPTAPLAIAKRDIIPDYPGLKKRGCIPVTATSTTTAPCRICTHFPVTTTVTSTVFTIKIGPVHPCPLAVTE</sequence>
<dbReference type="InParanoid" id="G4TF27"/>
<protein>
    <submittedName>
        <fullName evidence="2">Uncharacterized protein</fullName>
    </submittedName>
</protein>
<evidence type="ECO:0000256" key="1">
    <source>
        <dbReference type="SAM" id="SignalP"/>
    </source>
</evidence>
<organism evidence="2 3">
    <name type="scientific">Serendipita indica (strain DSM 11827)</name>
    <name type="common">Root endophyte fungus</name>
    <name type="synonym">Piriformospora indica</name>
    <dbReference type="NCBI Taxonomy" id="1109443"/>
    <lineage>
        <taxon>Eukaryota</taxon>
        <taxon>Fungi</taxon>
        <taxon>Dikarya</taxon>
        <taxon>Basidiomycota</taxon>
        <taxon>Agaricomycotina</taxon>
        <taxon>Agaricomycetes</taxon>
        <taxon>Sebacinales</taxon>
        <taxon>Serendipitaceae</taxon>
        <taxon>Serendipita</taxon>
    </lineage>
</organism>
<accession>G4TF27</accession>
<evidence type="ECO:0000313" key="3">
    <source>
        <dbReference type="Proteomes" id="UP000007148"/>
    </source>
</evidence>
<keyword evidence="1" id="KW-0732">Signal</keyword>
<gene>
    <name evidence="2" type="ORF">PIIN_03862</name>
</gene>
<proteinExistence type="predicted"/>
<keyword evidence="3" id="KW-1185">Reference proteome</keyword>
<dbReference type="Proteomes" id="UP000007148">
    <property type="component" value="Unassembled WGS sequence"/>
</dbReference>
<reference evidence="2 3" key="1">
    <citation type="journal article" date="2011" name="PLoS Pathog.">
        <title>Endophytic Life Strategies Decoded by Genome and Transcriptome Analyses of the Mutualistic Root Symbiont Piriformospora indica.</title>
        <authorList>
            <person name="Zuccaro A."/>
            <person name="Lahrmann U."/>
            <person name="Guldener U."/>
            <person name="Langen G."/>
            <person name="Pfiffi S."/>
            <person name="Biedenkopf D."/>
            <person name="Wong P."/>
            <person name="Samans B."/>
            <person name="Grimm C."/>
            <person name="Basiewicz M."/>
            <person name="Murat C."/>
            <person name="Martin F."/>
            <person name="Kogel K.H."/>
        </authorList>
    </citation>
    <scope>NUCLEOTIDE SEQUENCE [LARGE SCALE GENOMIC DNA]</scope>
    <source>
        <strain evidence="2 3">DSM 11827</strain>
    </source>
</reference>
<feature type="signal peptide" evidence="1">
    <location>
        <begin position="1"/>
        <end position="16"/>
    </location>
</feature>
<dbReference type="AlphaFoldDB" id="G4TF27"/>
<evidence type="ECO:0000313" key="2">
    <source>
        <dbReference type="EMBL" id="CCA69922.1"/>
    </source>
</evidence>